<dbReference type="Proteomes" id="UP000198398">
    <property type="component" value="Chromosome"/>
</dbReference>
<keyword evidence="2" id="KW-1133">Transmembrane helix</keyword>
<sequence>MAEGYGPDHGQQGQRGHDPREAVPASSADPPAPVGLIRWMFIVGIAVVAVRALLVLSTIVLPVFFGLASTATDPDDAMISIGIGSAITVVLSVALLTLAIIVAVKAQGRGRTGAIIVGGAVVLSFVVFLVVFFIGRFLFITAPGATGGDVDRIFTIAIIDQVVQAVHWLVFSAAVLIGAVRSRRWATPDRLEQASP</sequence>
<dbReference type="AlphaFoldDB" id="A0A220UBC1"/>
<dbReference type="EMBL" id="CP022316">
    <property type="protein sequence ID" value="ASK65417.1"/>
    <property type="molecule type" value="Genomic_DNA"/>
</dbReference>
<feature type="transmembrane region" description="Helical" evidence="2">
    <location>
        <begin position="39"/>
        <end position="65"/>
    </location>
</feature>
<feature type="transmembrane region" description="Helical" evidence="2">
    <location>
        <begin position="114"/>
        <end position="141"/>
    </location>
</feature>
<evidence type="ECO:0000313" key="3">
    <source>
        <dbReference type="EMBL" id="ASK65417.1"/>
    </source>
</evidence>
<evidence type="ECO:0000256" key="2">
    <source>
        <dbReference type="SAM" id="Phobius"/>
    </source>
</evidence>
<keyword evidence="2" id="KW-0472">Membrane</keyword>
<accession>A0A220UBC1</accession>
<dbReference type="RefSeq" id="WP_089064658.1">
    <property type="nucleotide sequence ID" value="NZ_CP022316.1"/>
</dbReference>
<dbReference type="OrthoDB" id="9849116at2"/>
<evidence type="ECO:0000313" key="4">
    <source>
        <dbReference type="Proteomes" id="UP000198398"/>
    </source>
</evidence>
<keyword evidence="4" id="KW-1185">Reference proteome</keyword>
<feature type="transmembrane region" description="Helical" evidence="2">
    <location>
        <begin position="77"/>
        <end position="102"/>
    </location>
</feature>
<feature type="region of interest" description="Disordered" evidence="1">
    <location>
        <begin position="1"/>
        <end position="27"/>
    </location>
</feature>
<proteinExistence type="predicted"/>
<keyword evidence="2" id="KW-0812">Transmembrane</keyword>
<dbReference type="KEGG" id="brv:CFK39_05740"/>
<feature type="transmembrane region" description="Helical" evidence="2">
    <location>
        <begin position="153"/>
        <end position="180"/>
    </location>
</feature>
<protein>
    <submittedName>
        <fullName evidence="3">Uncharacterized protein</fullName>
    </submittedName>
</protein>
<evidence type="ECO:0000256" key="1">
    <source>
        <dbReference type="SAM" id="MobiDB-lite"/>
    </source>
</evidence>
<gene>
    <name evidence="3" type="ORF">CFK39_05740</name>
</gene>
<reference evidence="4" key="1">
    <citation type="submission" date="2017-07" db="EMBL/GenBank/DDBJ databases">
        <title>Brachybacterium sp. VR2415.</title>
        <authorList>
            <person name="Tak E.J."/>
            <person name="Bae J.-W."/>
        </authorList>
    </citation>
    <scope>NUCLEOTIDE SEQUENCE [LARGE SCALE GENOMIC DNA]</scope>
    <source>
        <strain evidence="4">VR2415</strain>
    </source>
</reference>
<name>A0A220UBC1_9MICO</name>
<organism evidence="3 4">
    <name type="scientific">Brachybacterium avium</name>
    <dbReference type="NCBI Taxonomy" id="2017485"/>
    <lineage>
        <taxon>Bacteria</taxon>
        <taxon>Bacillati</taxon>
        <taxon>Actinomycetota</taxon>
        <taxon>Actinomycetes</taxon>
        <taxon>Micrococcales</taxon>
        <taxon>Dermabacteraceae</taxon>
        <taxon>Brachybacterium</taxon>
    </lineage>
</organism>